<dbReference type="Proteomes" id="UP000006175">
    <property type="component" value="Chromosome"/>
</dbReference>
<feature type="transmembrane region" description="Helical" evidence="1">
    <location>
        <begin position="66"/>
        <end position="82"/>
    </location>
</feature>
<feature type="transmembrane region" description="Helical" evidence="1">
    <location>
        <begin position="123"/>
        <end position="140"/>
    </location>
</feature>
<dbReference type="eggNOG" id="arCOG01879">
    <property type="taxonomic scope" value="Archaea"/>
</dbReference>
<keyword evidence="3" id="KW-1185">Reference proteome</keyword>
<evidence type="ECO:0000313" key="3">
    <source>
        <dbReference type="Proteomes" id="UP000006175"/>
    </source>
</evidence>
<feature type="transmembrane region" description="Helical" evidence="1">
    <location>
        <begin position="219"/>
        <end position="237"/>
    </location>
</feature>
<sequence length="238" mass="26908">MLVPGVETGASDMGLITIQLARELFYTITLLVWVIIVVYPITRYTYNLMIKHGASHIKAVYYNRKIIHILAGGVVSILIPLLRYETPYTIIPMIIILAVAVYLPHKKGRLLYWFQDPDNINEVHFIIMWGVVMVLSWIIFRDWIYGVIPVSFMSFGDGVTGIIRNLLYNKRNKSWYGNLAMLVVTAPVGYILAGIAGLIAAIVASIVEHFEVSKRIDDNITIPLASFFTLIIFIHLGI</sequence>
<evidence type="ECO:0000256" key="1">
    <source>
        <dbReference type="SAM" id="Phobius"/>
    </source>
</evidence>
<keyword evidence="2" id="KW-0808">Transferase</keyword>
<dbReference type="KEGG" id="dfd:Desfe_1354"/>
<dbReference type="EMBL" id="CP003321">
    <property type="protein sequence ID" value="AFL67220.1"/>
    <property type="molecule type" value="Genomic_DNA"/>
</dbReference>
<reference evidence="2 3" key="1">
    <citation type="journal article" date="2012" name="J. Bacteriol.">
        <title>Complete Genome Sequence of Desulfurococcus fermentans, a Hyperthermophilic Cellulolytic Crenarchaeon Isolated from a Freshwater Hot Spring in Kamchatka, Russia.</title>
        <authorList>
            <person name="Susanti D."/>
            <person name="Johnson E.F."/>
            <person name="Rodriguez J.R."/>
            <person name="Anderson I."/>
            <person name="Perevalova A.A."/>
            <person name="Kyrpides N."/>
            <person name="Lucas S."/>
            <person name="Han J."/>
            <person name="Lapidus A."/>
            <person name="Cheng J.F."/>
            <person name="Goodwin L."/>
            <person name="Pitluck S."/>
            <person name="Mavrommatis K."/>
            <person name="Peters L."/>
            <person name="Land M.L."/>
            <person name="Hauser L."/>
            <person name="Gopalan V."/>
            <person name="Chan P.P."/>
            <person name="Lowe T.M."/>
            <person name="Atomi H."/>
            <person name="Bonch-Osmolovskaya E.A."/>
            <person name="Woyke T."/>
            <person name="Mukhopadhyay B."/>
        </authorList>
    </citation>
    <scope>NUCLEOTIDE SEQUENCE [LARGE SCALE GENOMIC DNA]</scope>
    <source>
        <strain evidence="2 3">DSM 16532</strain>
    </source>
</reference>
<keyword evidence="2" id="KW-0548">Nucleotidyltransferase</keyword>
<organism evidence="2 3">
    <name type="scientific">Desulfurococcus amylolyticus DSM 16532</name>
    <dbReference type="NCBI Taxonomy" id="768672"/>
    <lineage>
        <taxon>Archaea</taxon>
        <taxon>Thermoproteota</taxon>
        <taxon>Thermoprotei</taxon>
        <taxon>Desulfurococcales</taxon>
        <taxon>Desulfurococcaceae</taxon>
        <taxon>Desulfurococcus</taxon>
    </lineage>
</organism>
<name>I3XTE6_DESAM</name>
<protein>
    <submittedName>
        <fullName evidence="2">Phosphatidate cytidylyltransferase</fullName>
    </submittedName>
</protein>
<feature type="transmembrane region" description="Helical" evidence="1">
    <location>
        <begin position="146"/>
        <end position="167"/>
    </location>
</feature>
<dbReference type="GO" id="GO:0016779">
    <property type="term" value="F:nucleotidyltransferase activity"/>
    <property type="evidence" value="ECO:0007669"/>
    <property type="project" value="UniProtKB-KW"/>
</dbReference>
<gene>
    <name evidence="2" type="ORF">Desfe_1354</name>
</gene>
<keyword evidence="1" id="KW-0812">Transmembrane</keyword>
<feature type="transmembrane region" description="Helical" evidence="1">
    <location>
        <begin position="24"/>
        <end position="46"/>
    </location>
</feature>
<dbReference type="AlphaFoldDB" id="I3XTE6"/>
<feature type="transmembrane region" description="Helical" evidence="1">
    <location>
        <begin position="179"/>
        <end position="207"/>
    </location>
</feature>
<keyword evidence="1" id="KW-0472">Membrane</keyword>
<proteinExistence type="predicted"/>
<dbReference type="HOGENOM" id="CLU_1280846_0_0_2"/>
<accession>I3XTE6</accession>
<feature type="transmembrane region" description="Helical" evidence="1">
    <location>
        <begin position="88"/>
        <end position="103"/>
    </location>
</feature>
<evidence type="ECO:0000313" key="2">
    <source>
        <dbReference type="EMBL" id="AFL67220.1"/>
    </source>
</evidence>
<keyword evidence="1" id="KW-1133">Transmembrane helix</keyword>